<dbReference type="Gene3D" id="3.40.50.300">
    <property type="entry name" value="P-loop containing nucleotide triphosphate hydrolases"/>
    <property type="match status" value="1"/>
</dbReference>
<accession>I0HUS8</accession>
<dbReference type="NCBIfam" id="NF033429">
    <property type="entry name" value="ImuA_translesion"/>
    <property type="match status" value="1"/>
</dbReference>
<evidence type="ECO:0000313" key="1">
    <source>
        <dbReference type="EMBL" id="BAL96765.1"/>
    </source>
</evidence>
<dbReference type="KEGG" id="rge:RGE_34260"/>
<dbReference type="HOGENOM" id="CLU_064653_3_0_4"/>
<sequence>MPAPAAPVLAVPAAAVAPPAPAVPSRPAALEDLHPALWRAHQLGRQHETTWPSGFAALDAVLPGGGWPSRVLTELLLPRAGLGEMRLLAPALAAVQRDERCVMLFDPPALPFGWALAECGLDLARLFVVRSRQAQRGRARGPLPAADVLWALEQALRSGQVGAVLAWLPARLPADALRRLQLAAQTHEGPAFVLRDDAARTRPSVAPLRLWLCAAGADALRVHLLKRRGPPLAQPLALALPPVLPAAARARAAAPVLRPTFAQEVL</sequence>
<keyword evidence="2" id="KW-1185">Reference proteome</keyword>
<dbReference type="PIRSF" id="PIRSF037290">
    <property type="entry name" value="UCP037290"/>
    <property type="match status" value="1"/>
</dbReference>
<dbReference type="eggNOG" id="COG4544">
    <property type="taxonomic scope" value="Bacteria"/>
</dbReference>
<evidence type="ECO:0008006" key="3">
    <source>
        <dbReference type="Google" id="ProtNLM"/>
    </source>
</evidence>
<dbReference type="InterPro" id="IPR017166">
    <property type="entry name" value="UCP037290"/>
</dbReference>
<reference evidence="1 2" key="1">
    <citation type="journal article" date="2012" name="J. Bacteriol.">
        <title>Complete genome sequence of phototrophic betaproteobacterium Rubrivivax gelatinosus IL144.</title>
        <authorList>
            <person name="Nagashima S."/>
            <person name="Kamimura A."/>
            <person name="Shimizu T."/>
            <person name="Nakamura-isaki S."/>
            <person name="Aono E."/>
            <person name="Sakamoto K."/>
            <person name="Ichikawa N."/>
            <person name="Nakazawa H."/>
            <person name="Sekine M."/>
            <person name="Yamazaki S."/>
            <person name="Fujita N."/>
            <person name="Shimada K."/>
            <person name="Hanada S."/>
            <person name="Nagashima K.V.P."/>
        </authorList>
    </citation>
    <scope>NUCLEOTIDE SEQUENCE [LARGE SCALE GENOMIC DNA]</scope>
    <source>
        <strain evidence="2">NBRC 100245 / IL144</strain>
    </source>
</reference>
<dbReference type="AlphaFoldDB" id="I0HUS8"/>
<dbReference type="InterPro" id="IPR047610">
    <property type="entry name" value="ImuA_translesion"/>
</dbReference>
<dbReference type="Proteomes" id="UP000007883">
    <property type="component" value="Chromosome"/>
</dbReference>
<dbReference type="SUPFAM" id="SSF52540">
    <property type="entry name" value="P-loop containing nucleoside triphosphate hydrolases"/>
    <property type="match status" value="1"/>
</dbReference>
<protein>
    <recommendedName>
        <fullName evidence="3">Protein ImuA</fullName>
    </recommendedName>
</protein>
<proteinExistence type="predicted"/>
<evidence type="ECO:0000313" key="2">
    <source>
        <dbReference type="Proteomes" id="UP000007883"/>
    </source>
</evidence>
<dbReference type="PATRIC" id="fig|983917.3.peg.3350"/>
<dbReference type="InterPro" id="IPR027417">
    <property type="entry name" value="P-loop_NTPase"/>
</dbReference>
<organism evidence="1 2">
    <name type="scientific">Rubrivivax gelatinosus (strain NBRC 100245 / IL144)</name>
    <dbReference type="NCBI Taxonomy" id="983917"/>
    <lineage>
        <taxon>Bacteria</taxon>
        <taxon>Pseudomonadati</taxon>
        <taxon>Pseudomonadota</taxon>
        <taxon>Betaproteobacteria</taxon>
        <taxon>Burkholderiales</taxon>
        <taxon>Sphaerotilaceae</taxon>
        <taxon>Rubrivivax</taxon>
    </lineage>
</organism>
<name>I0HUS8_RUBGI</name>
<dbReference type="EMBL" id="AP012320">
    <property type="protein sequence ID" value="BAL96765.1"/>
    <property type="molecule type" value="Genomic_DNA"/>
</dbReference>
<gene>
    <name evidence="1" type="ordered locus">RGE_34260</name>
</gene>
<dbReference type="STRING" id="983917.RGE_34260"/>